<reference evidence="9" key="1">
    <citation type="journal article" date="2014" name="Insect Biochem. Mol. Biol.">
        <title>An insight into the sialome of the frog biting fly, Corethrella appendiculata.</title>
        <authorList>
            <person name="Ribeiro J.M.C."/>
            <person name="Chagas A.C."/>
            <person name="Pham V.M."/>
            <person name="Lounibos L.P."/>
            <person name="Calvo E."/>
        </authorList>
    </citation>
    <scope>NUCLEOTIDE SEQUENCE</scope>
    <source>
        <tissue evidence="9">Salivary glands</tissue>
    </source>
</reference>
<dbReference type="GO" id="GO:0005737">
    <property type="term" value="C:cytoplasm"/>
    <property type="evidence" value="ECO:0007669"/>
    <property type="project" value="UniProtKB-SubCell"/>
</dbReference>
<dbReference type="GO" id="GO:0004719">
    <property type="term" value="F:protein-L-isoaspartate (D-aspartate) O-methyltransferase activity"/>
    <property type="evidence" value="ECO:0007669"/>
    <property type="project" value="UniProtKB-UniRule"/>
</dbReference>
<name>U5EN57_9DIPT</name>
<dbReference type="PANTHER" id="PTHR11579">
    <property type="entry name" value="PROTEIN-L-ISOASPARTATE O-METHYLTRANSFERASE"/>
    <property type="match status" value="1"/>
</dbReference>
<dbReference type="EMBL" id="GANO01000726">
    <property type="protein sequence ID" value="JAB59145.1"/>
    <property type="molecule type" value="mRNA"/>
</dbReference>
<evidence type="ECO:0000256" key="7">
    <source>
        <dbReference type="ARBA" id="ARBA00035815"/>
    </source>
</evidence>
<dbReference type="EC" id="2.1.1.77" evidence="8"/>
<dbReference type="Gene3D" id="3.40.50.150">
    <property type="entry name" value="Vaccinia Virus protein VP39"/>
    <property type="match status" value="1"/>
</dbReference>
<evidence type="ECO:0000256" key="8">
    <source>
        <dbReference type="RuleBase" id="RU003802"/>
    </source>
</evidence>
<comment type="subcellular location">
    <subcellularLocation>
        <location evidence="1">Cytoplasm</location>
    </subcellularLocation>
</comment>
<comment type="similarity">
    <text evidence="2 8">Belongs to the methyltransferase superfamily. L-isoaspartyl/D-aspartyl protein methyltransferase family.</text>
</comment>
<dbReference type="PANTHER" id="PTHR11579:SF0">
    <property type="entry name" value="PROTEIN-L-ISOASPARTATE(D-ASPARTATE) O-METHYLTRANSFERASE"/>
    <property type="match status" value="1"/>
</dbReference>
<sequence length="232" mass="25608">MAWYSKGKNNEDLVNQLTEYGIIKDDNIAKCMKETDRKFYCASNHFPYVDTPLRIGYGATISAPHMHAYALELLNDHIKSDSNILDVGSGSGYLTSCFARLLKSKYGANATGNVIGIEHHPDLVELGKKNINADEPSLQESGKVLIVKGDGRLGYPEKAPYSAIHVGAAANETPQALIEQLKPGGRLICPVGPAYDTQYLEQYDKDESGKIEKKRLMGVMFVPLTDLENQTW</sequence>
<evidence type="ECO:0000256" key="5">
    <source>
        <dbReference type="ARBA" id="ARBA00022679"/>
    </source>
</evidence>
<dbReference type="PROSITE" id="PS01279">
    <property type="entry name" value="PCMT"/>
    <property type="match status" value="1"/>
</dbReference>
<evidence type="ECO:0000256" key="4">
    <source>
        <dbReference type="ARBA" id="ARBA00022603"/>
    </source>
</evidence>
<proteinExistence type="evidence at transcript level"/>
<dbReference type="SUPFAM" id="SSF53335">
    <property type="entry name" value="S-adenosyl-L-methionine-dependent methyltransferases"/>
    <property type="match status" value="1"/>
</dbReference>
<dbReference type="InterPro" id="IPR000682">
    <property type="entry name" value="PCMT"/>
</dbReference>
<dbReference type="NCBIfam" id="TIGR00080">
    <property type="entry name" value="pimt"/>
    <property type="match status" value="1"/>
</dbReference>
<keyword evidence="3" id="KW-0963">Cytoplasm</keyword>
<comment type="catalytic activity">
    <reaction evidence="7">
        <text>[protein]-L-isoaspartate + S-adenosyl-L-methionine = [protein]-L-isoaspartate alpha-methyl ester + S-adenosyl-L-homocysteine</text>
        <dbReference type="Rhea" id="RHEA:12705"/>
        <dbReference type="Rhea" id="RHEA-COMP:12143"/>
        <dbReference type="Rhea" id="RHEA-COMP:12144"/>
        <dbReference type="ChEBI" id="CHEBI:57856"/>
        <dbReference type="ChEBI" id="CHEBI:59789"/>
        <dbReference type="ChEBI" id="CHEBI:90596"/>
        <dbReference type="ChEBI" id="CHEBI:90598"/>
        <dbReference type="EC" id="2.1.1.77"/>
    </reaction>
    <physiologicalReaction direction="left-to-right" evidence="7">
        <dbReference type="Rhea" id="RHEA:12706"/>
    </physiologicalReaction>
</comment>
<evidence type="ECO:0000256" key="6">
    <source>
        <dbReference type="ARBA" id="ARBA00022691"/>
    </source>
</evidence>
<dbReference type="GO" id="GO:0032259">
    <property type="term" value="P:methylation"/>
    <property type="evidence" value="ECO:0007669"/>
    <property type="project" value="UniProtKB-KW"/>
</dbReference>
<accession>U5EN57</accession>
<dbReference type="FunFam" id="3.40.50.150:FF:000027">
    <property type="entry name" value="Protein-L-isoaspartate O-methyltransferase"/>
    <property type="match status" value="1"/>
</dbReference>
<dbReference type="Pfam" id="PF01135">
    <property type="entry name" value="PCMT"/>
    <property type="match status" value="1"/>
</dbReference>
<evidence type="ECO:0000256" key="3">
    <source>
        <dbReference type="ARBA" id="ARBA00022490"/>
    </source>
</evidence>
<dbReference type="CDD" id="cd02440">
    <property type="entry name" value="AdoMet_MTases"/>
    <property type="match status" value="1"/>
</dbReference>
<dbReference type="InterPro" id="IPR029063">
    <property type="entry name" value="SAM-dependent_MTases_sf"/>
</dbReference>
<dbReference type="AlphaFoldDB" id="U5EN57"/>
<keyword evidence="5 8" id="KW-0808">Transferase</keyword>
<evidence type="ECO:0000313" key="9">
    <source>
        <dbReference type="EMBL" id="JAB59145.1"/>
    </source>
</evidence>
<protein>
    <recommendedName>
        <fullName evidence="8">Protein-L-isoaspartate O-methyltransferase</fullName>
        <ecNumber evidence="8">2.1.1.77</ecNumber>
    </recommendedName>
</protein>
<keyword evidence="6 8" id="KW-0949">S-adenosyl-L-methionine</keyword>
<keyword evidence="4 8" id="KW-0489">Methyltransferase</keyword>
<evidence type="ECO:0000256" key="1">
    <source>
        <dbReference type="ARBA" id="ARBA00004496"/>
    </source>
</evidence>
<evidence type="ECO:0000256" key="2">
    <source>
        <dbReference type="ARBA" id="ARBA00005369"/>
    </source>
</evidence>
<organism evidence="9">
    <name type="scientific">Corethrella appendiculata</name>
    <dbReference type="NCBI Taxonomy" id="1370023"/>
    <lineage>
        <taxon>Eukaryota</taxon>
        <taxon>Metazoa</taxon>
        <taxon>Ecdysozoa</taxon>
        <taxon>Arthropoda</taxon>
        <taxon>Hexapoda</taxon>
        <taxon>Insecta</taxon>
        <taxon>Pterygota</taxon>
        <taxon>Neoptera</taxon>
        <taxon>Endopterygota</taxon>
        <taxon>Diptera</taxon>
        <taxon>Nematocera</taxon>
        <taxon>Culicoidea</taxon>
        <taxon>Chaoboridae</taxon>
        <taxon>Corethrella</taxon>
    </lineage>
</organism>